<gene>
    <name evidence="1" type="ORF">Tci_884018</name>
</gene>
<proteinExistence type="predicted"/>
<name>A0A699TSB2_TANCI</name>
<comment type="caution">
    <text evidence="1">The sequence shown here is derived from an EMBL/GenBank/DDBJ whole genome shotgun (WGS) entry which is preliminary data.</text>
</comment>
<organism evidence="1">
    <name type="scientific">Tanacetum cinerariifolium</name>
    <name type="common">Dalmatian daisy</name>
    <name type="synonym">Chrysanthemum cinerariifolium</name>
    <dbReference type="NCBI Taxonomy" id="118510"/>
    <lineage>
        <taxon>Eukaryota</taxon>
        <taxon>Viridiplantae</taxon>
        <taxon>Streptophyta</taxon>
        <taxon>Embryophyta</taxon>
        <taxon>Tracheophyta</taxon>
        <taxon>Spermatophyta</taxon>
        <taxon>Magnoliopsida</taxon>
        <taxon>eudicotyledons</taxon>
        <taxon>Gunneridae</taxon>
        <taxon>Pentapetalae</taxon>
        <taxon>asterids</taxon>
        <taxon>campanulids</taxon>
        <taxon>Asterales</taxon>
        <taxon>Asteraceae</taxon>
        <taxon>Asteroideae</taxon>
        <taxon>Anthemideae</taxon>
        <taxon>Anthemidinae</taxon>
        <taxon>Tanacetum</taxon>
    </lineage>
</organism>
<dbReference type="EMBL" id="BKCJ011263045">
    <property type="protein sequence ID" value="GFD12049.1"/>
    <property type="molecule type" value="Genomic_DNA"/>
</dbReference>
<accession>A0A699TSB2</accession>
<evidence type="ECO:0000313" key="1">
    <source>
        <dbReference type="EMBL" id="GFD12049.1"/>
    </source>
</evidence>
<reference evidence="1" key="1">
    <citation type="journal article" date="2019" name="Sci. Rep.">
        <title>Draft genome of Tanacetum cinerariifolium, the natural source of mosquito coil.</title>
        <authorList>
            <person name="Yamashiro T."/>
            <person name="Shiraishi A."/>
            <person name="Satake H."/>
            <person name="Nakayama K."/>
        </authorList>
    </citation>
    <scope>NUCLEOTIDE SEQUENCE</scope>
</reference>
<dbReference type="AlphaFoldDB" id="A0A699TSB2"/>
<sequence length="85" mass="9185">MRELRELGLIGADNGSPRRTHGLPLTINEICGIAKSAVIVPSELNRDNPRMKSAPATGIMNIGTLNLVLLISSGVEEIRELHSKK</sequence>
<protein>
    <submittedName>
        <fullName evidence="1">Uncharacterized protein</fullName>
    </submittedName>
</protein>